<dbReference type="OrthoDB" id="9790035at2"/>
<comment type="catalytic activity">
    <reaction evidence="6">
        <text>L-tryptophan + O2 = indole-3-acetamide + CO2 + H2O</text>
        <dbReference type="Rhea" id="RHEA:16165"/>
        <dbReference type="ChEBI" id="CHEBI:15377"/>
        <dbReference type="ChEBI" id="CHEBI:15379"/>
        <dbReference type="ChEBI" id="CHEBI:16031"/>
        <dbReference type="ChEBI" id="CHEBI:16526"/>
        <dbReference type="ChEBI" id="CHEBI:57912"/>
        <dbReference type="EC" id="1.13.12.3"/>
    </reaction>
</comment>
<comment type="caution">
    <text evidence="8">The sequence shown here is derived from an EMBL/GenBank/DDBJ whole genome shotgun (WGS) entry which is preliminary data.</text>
</comment>
<evidence type="ECO:0000313" key="9">
    <source>
        <dbReference type="Proteomes" id="UP000037178"/>
    </source>
</evidence>
<feature type="domain" description="Amine oxidase" evidence="7">
    <location>
        <begin position="153"/>
        <end position="380"/>
    </location>
</feature>
<keyword evidence="9" id="KW-1185">Reference proteome</keyword>
<keyword evidence="5" id="KW-0073">Auxin biosynthesis</keyword>
<evidence type="ECO:0000256" key="5">
    <source>
        <dbReference type="ARBA" id="ARBA00023070"/>
    </source>
</evidence>
<evidence type="ECO:0000256" key="3">
    <source>
        <dbReference type="ARBA" id="ARBA00012535"/>
    </source>
</evidence>
<evidence type="ECO:0000256" key="2">
    <source>
        <dbReference type="ARBA" id="ARBA00005833"/>
    </source>
</evidence>
<dbReference type="RefSeq" id="WP_049641574.1">
    <property type="nucleotide sequence ID" value="NZ_LFTY01000001.1"/>
</dbReference>
<evidence type="ECO:0000256" key="1">
    <source>
        <dbReference type="ARBA" id="ARBA00004814"/>
    </source>
</evidence>
<organism evidence="8 9">
    <name type="scientific">Candidatus Rhodobacter oscarellae</name>
    <dbReference type="NCBI Taxonomy" id="1675527"/>
    <lineage>
        <taxon>Bacteria</taxon>
        <taxon>Pseudomonadati</taxon>
        <taxon>Pseudomonadota</taxon>
        <taxon>Alphaproteobacteria</taxon>
        <taxon>Rhodobacterales</taxon>
        <taxon>Rhodobacter group</taxon>
        <taxon>Rhodobacter</taxon>
    </lineage>
</organism>
<accession>A0A0J9H497</accession>
<protein>
    <recommendedName>
        <fullName evidence="4">Tryptophan 2-monooxygenase</fullName>
        <ecNumber evidence="3">1.13.12.3</ecNumber>
    </recommendedName>
</protein>
<dbReference type="STRING" id="1675527.AIOL_000654"/>
<dbReference type="EC" id="1.13.12.3" evidence="3"/>
<dbReference type="PANTHER" id="PTHR10742">
    <property type="entry name" value="FLAVIN MONOAMINE OXIDASE"/>
    <property type="match status" value="1"/>
</dbReference>
<feature type="domain" description="Amine oxidase" evidence="7">
    <location>
        <begin position="36"/>
        <end position="131"/>
    </location>
</feature>
<dbReference type="AlphaFoldDB" id="A0A0J9H497"/>
<evidence type="ECO:0000259" key="7">
    <source>
        <dbReference type="Pfam" id="PF01593"/>
    </source>
</evidence>
<gene>
    <name evidence="8" type="ORF">AIOL_000654</name>
</gene>
<dbReference type="PANTHER" id="PTHR10742:SF410">
    <property type="entry name" value="LYSINE-SPECIFIC HISTONE DEMETHYLASE 2"/>
    <property type="match status" value="1"/>
</dbReference>
<dbReference type="InterPro" id="IPR050281">
    <property type="entry name" value="Flavin_monoamine_oxidase"/>
</dbReference>
<dbReference type="Pfam" id="PF01593">
    <property type="entry name" value="Amino_oxidase"/>
    <property type="match status" value="2"/>
</dbReference>
<dbReference type="PATRIC" id="fig|1675527.3.peg.715"/>
<comment type="similarity">
    <text evidence="2">Belongs to the tryptophan 2-monooxygenase family.</text>
</comment>
<dbReference type="Proteomes" id="UP000037178">
    <property type="component" value="Unassembled WGS sequence"/>
</dbReference>
<evidence type="ECO:0000256" key="6">
    <source>
        <dbReference type="ARBA" id="ARBA00047321"/>
    </source>
</evidence>
<dbReference type="GO" id="GO:0050361">
    <property type="term" value="F:tryptophan 2-monooxygenase activity"/>
    <property type="evidence" value="ECO:0007669"/>
    <property type="project" value="UniProtKB-EC"/>
</dbReference>
<evidence type="ECO:0000256" key="4">
    <source>
        <dbReference type="ARBA" id="ARBA00017871"/>
    </source>
</evidence>
<dbReference type="EMBL" id="LFTY01000001">
    <property type="protein sequence ID" value="KMW60498.1"/>
    <property type="molecule type" value="Genomic_DNA"/>
</dbReference>
<name>A0A0J9H497_9RHOB</name>
<dbReference type="GO" id="GO:0009851">
    <property type="term" value="P:auxin biosynthetic process"/>
    <property type="evidence" value="ECO:0007669"/>
    <property type="project" value="UniProtKB-KW"/>
</dbReference>
<sequence length="380" mass="41848">MQRRHFLRVGLAGLAAPAALRAAGKPRVIVVGAGAAGVTAAHDLIQAGAEVTVLEAAPRWGGRVQRLRGFADFPIDLGGEWIHTDPDVLSEIAGRDVSGAVRTIRYNPQTYQLWHRKRLQDWPNLWPGYEEAKFHRSTWFGFFERFLWPIVAEHVRLSARVTHIDHSGPGVRVTAGGQTYAADRVIVTVPLGILKSGEIAFTPALPRSRVRGFKGFNFGEGFKVFMKFKERFYPDILLTQSWTSAMADTWDDKTYYDAAFGKGADTHLLGLHTASGLRSARAQMGKADLIADVLAELDQIYDGAASKLLIQAEARNWTQDPYIRGNYSMEYDYQEFDSIAALFAPLGDRVFFAGEAMGGDHQSTVHGAALSGRATARAVL</sequence>
<proteinExistence type="inferred from homology"/>
<dbReference type="Gene3D" id="3.50.50.60">
    <property type="entry name" value="FAD/NAD(P)-binding domain"/>
    <property type="match status" value="2"/>
</dbReference>
<dbReference type="InterPro" id="IPR002937">
    <property type="entry name" value="Amino_oxidase"/>
</dbReference>
<dbReference type="InterPro" id="IPR036188">
    <property type="entry name" value="FAD/NAD-bd_sf"/>
</dbReference>
<dbReference type="SUPFAM" id="SSF54373">
    <property type="entry name" value="FAD-linked reductases, C-terminal domain"/>
    <property type="match status" value="1"/>
</dbReference>
<evidence type="ECO:0000313" key="8">
    <source>
        <dbReference type="EMBL" id="KMW60498.1"/>
    </source>
</evidence>
<reference evidence="8 9" key="1">
    <citation type="submission" date="2015-06" db="EMBL/GenBank/DDBJ databases">
        <title>Draft genome sequence of an Alphaproteobacteria species associated to the Mediterranean sponge Oscarella lobularis.</title>
        <authorList>
            <person name="Jourda C."/>
            <person name="Santini S."/>
            <person name="Claverie J.-M."/>
        </authorList>
    </citation>
    <scope>NUCLEOTIDE SEQUENCE [LARGE SCALE GENOMIC DNA]</scope>
    <source>
        <strain evidence="8">IGS</strain>
    </source>
</reference>
<dbReference type="SUPFAM" id="SSF51905">
    <property type="entry name" value="FAD/NAD(P)-binding domain"/>
    <property type="match status" value="1"/>
</dbReference>
<comment type="pathway">
    <text evidence="1">Plant hormone metabolism; auxin biosynthesis.</text>
</comment>